<comment type="caution">
    <text evidence="2">The sequence shown here is derived from an EMBL/GenBank/DDBJ whole genome shotgun (WGS) entry which is preliminary data.</text>
</comment>
<evidence type="ECO:0000313" key="3">
    <source>
        <dbReference type="Proteomes" id="UP001206925"/>
    </source>
</evidence>
<dbReference type="AlphaFoldDB" id="A0AAD5BX80"/>
<sequence>MEELTVIQEQQQELEARIMKINADISDFNESREREMPLIQEVDARIKELRQSILALNNHQVSLKSTIRKKKDASKEMDEKISSALVQSAQENASLRSKIVQSPDKLQRALEEKKAAQLDAKNAERAAMQSFHEKTAILEVHTKANKKMNKHLKLMQSLQEQVNSSKQVEKEVKVLKAKNSDDSVLDKSLEAKLFEHQGRADQLEELLKHLEKERDLKSEEASKELNNVRAQMEHNSRGLEQRLREVEALVAEGAAINEKINSEKDSEAARQQMLLCKYEEITKEFFQYSNASGHLLSCMEGVSE</sequence>
<dbReference type="Proteomes" id="UP001206925">
    <property type="component" value="Unassembled WGS sequence"/>
</dbReference>
<reference evidence="2" key="1">
    <citation type="submission" date="2022-06" db="EMBL/GenBank/DDBJ databases">
        <title>Uncovering the hologenomic basis of an extraordinary plant invasion.</title>
        <authorList>
            <person name="Bieker V.C."/>
            <person name="Martin M.D."/>
            <person name="Gilbert T."/>
            <person name="Hodgins K."/>
            <person name="Battlay P."/>
            <person name="Petersen B."/>
            <person name="Wilson J."/>
        </authorList>
    </citation>
    <scope>NUCLEOTIDE SEQUENCE</scope>
    <source>
        <strain evidence="2">AA19_3_7</strain>
        <tissue evidence="2">Leaf</tissue>
    </source>
</reference>
<dbReference type="EMBL" id="JAMZMK010010844">
    <property type="protein sequence ID" value="KAI7730084.1"/>
    <property type="molecule type" value="Genomic_DNA"/>
</dbReference>
<feature type="coiled-coil region" evidence="1">
    <location>
        <begin position="106"/>
        <end position="249"/>
    </location>
</feature>
<evidence type="ECO:0000313" key="2">
    <source>
        <dbReference type="EMBL" id="KAI7730084.1"/>
    </source>
</evidence>
<proteinExistence type="predicted"/>
<accession>A0AAD5BX80</accession>
<keyword evidence="3" id="KW-1185">Reference proteome</keyword>
<dbReference type="PANTHER" id="PTHR48441">
    <property type="match status" value="1"/>
</dbReference>
<organism evidence="2 3">
    <name type="scientific">Ambrosia artemisiifolia</name>
    <name type="common">Common ragweed</name>
    <dbReference type="NCBI Taxonomy" id="4212"/>
    <lineage>
        <taxon>Eukaryota</taxon>
        <taxon>Viridiplantae</taxon>
        <taxon>Streptophyta</taxon>
        <taxon>Embryophyta</taxon>
        <taxon>Tracheophyta</taxon>
        <taxon>Spermatophyta</taxon>
        <taxon>Magnoliopsida</taxon>
        <taxon>eudicotyledons</taxon>
        <taxon>Gunneridae</taxon>
        <taxon>Pentapetalae</taxon>
        <taxon>asterids</taxon>
        <taxon>campanulids</taxon>
        <taxon>Asterales</taxon>
        <taxon>Asteraceae</taxon>
        <taxon>Asteroideae</taxon>
        <taxon>Heliantheae alliance</taxon>
        <taxon>Heliantheae</taxon>
        <taxon>Ambrosia</taxon>
    </lineage>
</organism>
<gene>
    <name evidence="2" type="ORF">M8C21_022052</name>
</gene>
<evidence type="ECO:0000256" key="1">
    <source>
        <dbReference type="SAM" id="Coils"/>
    </source>
</evidence>
<protein>
    <submittedName>
        <fullName evidence="2">Uncharacterized protein</fullName>
    </submittedName>
</protein>
<dbReference type="PANTHER" id="PTHR48441:SF1">
    <property type="entry name" value="NT-3"/>
    <property type="match status" value="1"/>
</dbReference>
<feature type="coiled-coil region" evidence="1">
    <location>
        <begin position="4"/>
        <end position="59"/>
    </location>
</feature>
<name>A0AAD5BX80_AMBAR</name>
<keyword evidence="1" id="KW-0175">Coiled coil</keyword>